<dbReference type="InterPro" id="IPR042201">
    <property type="entry name" value="FH2_Formin_sf"/>
</dbReference>
<dbReference type="GO" id="GO:0051015">
    <property type="term" value="F:actin filament binding"/>
    <property type="evidence" value="ECO:0007669"/>
    <property type="project" value="TreeGrafter"/>
</dbReference>
<evidence type="ECO:0000313" key="4">
    <source>
        <dbReference type="Proteomes" id="UP000018208"/>
    </source>
</evidence>
<name>A0A9P8RWV4_9EUKA</name>
<dbReference type="Proteomes" id="UP000018208">
    <property type="component" value="Unassembled WGS sequence"/>
</dbReference>
<dbReference type="GO" id="GO:0030866">
    <property type="term" value="P:cortical actin cytoskeleton organization"/>
    <property type="evidence" value="ECO:0007669"/>
    <property type="project" value="TreeGrafter"/>
</dbReference>
<accession>A0A9P8RWV4</accession>
<dbReference type="InterPro" id="IPR011989">
    <property type="entry name" value="ARM-like"/>
</dbReference>
<reference evidence="3 4" key="1">
    <citation type="journal article" date="2014" name="PLoS Genet.">
        <title>The Genome of Spironucleus salmonicida Highlights a Fish Pathogen Adapted to Fluctuating Environments.</title>
        <authorList>
            <person name="Xu F."/>
            <person name="Jerlstrom-Hultqvist J."/>
            <person name="Einarsson E."/>
            <person name="Astvaldsson A."/>
            <person name="Svard S.G."/>
            <person name="Andersson J.O."/>
        </authorList>
    </citation>
    <scope>NUCLEOTIDE SEQUENCE [LARGE SCALE GENOMIC DNA]</scope>
    <source>
        <strain evidence="3 4">ATCC 50377</strain>
    </source>
</reference>
<dbReference type="GO" id="GO:0005737">
    <property type="term" value="C:cytoplasm"/>
    <property type="evidence" value="ECO:0007669"/>
    <property type="project" value="TreeGrafter"/>
</dbReference>
<evidence type="ECO:0000259" key="2">
    <source>
        <dbReference type="PROSITE" id="PS51444"/>
    </source>
</evidence>
<dbReference type="InterPro" id="IPR015425">
    <property type="entry name" value="FH2_Formin"/>
</dbReference>
<feature type="compositionally biased region" description="Pro residues" evidence="1">
    <location>
        <begin position="441"/>
        <end position="538"/>
    </location>
</feature>
<sequence length="942" mass="105330">MNDNDISFFFQRTLDNLQLAPDAQNKIKAKYQSPSQQVRFIEQHAGDASNLDAPQAIRALKRARVNNFPATHVLAQLALSCRAPGFRQRFITENGLDALADFVFLAQNAADFEALLLTLEALHGLADCESGVRFICGNFGLLRQLASLLGSTMDGIRQNSLLILTACCIFGSGSSAGAISGSLRQIYFSYGRFQALVVSLQYGAENHNIDDILNSLLIIQRIITADPKVQGELVQGGFTEIQEKLKAAVVAILNSRIRYNQFGCYLKEDQEFDIQWLFESQKTLADDDLKGDIVFAKAVKCIKILINFNFYPEIEDYDNISTEQLAIKASISADSQSDFIRNAFRKICLKSAQDQWGYITAKSKYTGIDELVERVGDVDFNSVRLATEDEMTAITKIDVVIREKDFIIAGIEKQNRDLIREIQQFKAQLEQKGVLISPGGMLPPPPPGGMLPPPPPGGMLPPPPPGGMLPPPPPGGMLPPPPPGGMLPPPPPGGMLPPPPPGGMLTPPPPGGMLPPPPPGGMLPPPPPGGMLPPPPPGGIAQPCKLKFQKLFVNKSTCKTKPLQWEKTKDQDIKQESLWRSIGQEDIRFTDKQIEDLSNYFAIEEKIQTQQCLEQKKQLISILDSKRTQQIEIALNKLKSTFFQIKENIINAQYFDPLEHGIDTLLLALPYPEEIQLVLESMKSTNNITLYNKSEQFIFAISGIKNIRQNVENWLFSINFREEFIILQDFTYTFKQLLSELQNNQSWLYFLKQILSVGNLLNCNNNRGNAQGFKLKTLVRLIDLKTNSGDTLLTIITKMLTVQQQQEIGQINDILLKLKQFNYQEQSAYLLSLQQRLKKIDIDSSKIGQNLKSLINTYQDQLDNEVIKLDQINEDFNKIKIYYSEGKGLTFDDFINIFIMFGPSLQSSLQKSAQIMKKKTKPIQEKFNTQGFMNNLIDGAIG</sequence>
<feature type="region of interest" description="Disordered" evidence="1">
    <location>
        <begin position="438"/>
        <end position="543"/>
    </location>
</feature>
<dbReference type="KEGG" id="ssao:94300562"/>
<feature type="domain" description="FH2" evidence="2">
    <location>
        <begin position="549"/>
        <end position="931"/>
    </location>
</feature>
<proteinExistence type="predicted"/>
<dbReference type="PANTHER" id="PTHR45920:SF7">
    <property type="entry name" value="FORMIN-G"/>
    <property type="match status" value="1"/>
</dbReference>
<dbReference type="InterPro" id="IPR016024">
    <property type="entry name" value="ARM-type_fold"/>
</dbReference>
<dbReference type="OrthoDB" id="9806920at2759"/>
<dbReference type="AlphaFoldDB" id="A0A9P8RWV4"/>
<protein>
    <submittedName>
        <fullName evidence="3">Formin homology 2 domain-containing protein</fullName>
    </submittedName>
</protein>
<dbReference type="RefSeq" id="XP_067763102.1">
    <property type="nucleotide sequence ID" value="XM_067910346.1"/>
</dbReference>
<dbReference type="GeneID" id="94300562"/>
<dbReference type="PANTHER" id="PTHR45920">
    <property type="entry name" value="FORMIN HOMOLOGY 2 DOMAIN CONTAINING, ISOFORM I"/>
    <property type="match status" value="1"/>
</dbReference>
<comment type="caution">
    <text evidence="3">The sequence shown here is derived from an EMBL/GenBank/DDBJ whole genome shotgun (WGS) entry which is preliminary data.</text>
</comment>
<organism evidence="3 4">
    <name type="scientific">Spironucleus salmonicida</name>
    <dbReference type="NCBI Taxonomy" id="348837"/>
    <lineage>
        <taxon>Eukaryota</taxon>
        <taxon>Metamonada</taxon>
        <taxon>Diplomonadida</taxon>
        <taxon>Hexamitidae</taxon>
        <taxon>Hexamitinae</taxon>
        <taxon>Spironucleus</taxon>
    </lineage>
</organism>
<dbReference type="PROSITE" id="PS51444">
    <property type="entry name" value="FH2"/>
    <property type="match status" value="1"/>
</dbReference>
<dbReference type="SMART" id="SM00498">
    <property type="entry name" value="FH2"/>
    <property type="match status" value="1"/>
</dbReference>
<dbReference type="SUPFAM" id="SSF48371">
    <property type="entry name" value="ARM repeat"/>
    <property type="match status" value="1"/>
</dbReference>
<evidence type="ECO:0000256" key="1">
    <source>
        <dbReference type="SAM" id="MobiDB-lite"/>
    </source>
</evidence>
<dbReference type="Gene3D" id="1.25.10.10">
    <property type="entry name" value="Leucine-rich Repeat Variant"/>
    <property type="match status" value="1"/>
</dbReference>
<keyword evidence="4" id="KW-1185">Reference proteome</keyword>
<evidence type="ECO:0000313" key="3">
    <source>
        <dbReference type="EMBL" id="KAH0572329.1"/>
    </source>
</evidence>
<dbReference type="Gene3D" id="1.20.58.2220">
    <property type="entry name" value="Formin, FH2 domain"/>
    <property type="match status" value="1"/>
</dbReference>
<dbReference type="EMBL" id="AUWU02000006">
    <property type="protein sequence ID" value="KAH0572329.1"/>
    <property type="molecule type" value="Genomic_DNA"/>
</dbReference>
<dbReference type="SUPFAM" id="SSF101447">
    <property type="entry name" value="Formin homology 2 domain (FH2 domain)"/>
    <property type="match status" value="1"/>
</dbReference>
<dbReference type="GO" id="GO:0005856">
    <property type="term" value="C:cytoskeleton"/>
    <property type="evidence" value="ECO:0007669"/>
    <property type="project" value="TreeGrafter"/>
</dbReference>
<gene>
    <name evidence="3" type="ORF">SS50377_26539</name>
</gene>
<dbReference type="Pfam" id="PF02181">
    <property type="entry name" value="FH2"/>
    <property type="match status" value="1"/>
</dbReference>